<dbReference type="GO" id="GO:0005886">
    <property type="term" value="C:plasma membrane"/>
    <property type="evidence" value="ECO:0007669"/>
    <property type="project" value="UniProtKB-SubCell"/>
</dbReference>
<dbReference type="InterPro" id="IPR008983">
    <property type="entry name" value="Tumour_necrosis_fac-like_dom"/>
</dbReference>
<dbReference type="GO" id="GO:0006955">
    <property type="term" value="P:immune response"/>
    <property type="evidence" value="ECO:0007669"/>
    <property type="project" value="InterPro"/>
</dbReference>
<dbReference type="PANTHER" id="PTHR11471">
    <property type="entry name" value="TUMOR NECROSIS FACTOR FAMILY MEMBER"/>
    <property type="match status" value="1"/>
</dbReference>
<evidence type="ECO:0000313" key="22">
    <source>
        <dbReference type="Proteomes" id="UP000694558"/>
    </source>
</evidence>
<evidence type="ECO:0000256" key="5">
    <source>
        <dbReference type="ARBA" id="ARBA00022514"/>
    </source>
</evidence>
<gene>
    <name evidence="21" type="primary">LOC118285738</name>
</gene>
<dbReference type="GeneTree" id="ENSGT01130000278318"/>
<keyword evidence="5" id="KW-0202">Cytokine</keyword>
<dbReference type="PANTHER" id="PTHR11471:SF27">
    <property type="entry name" value="TUMOR NECROSIS FACTOR LIGAND SUPERFAMILY MEMBER 10"/>
    <property type="match status" value="1"/>
</dbReference>
<dbReference type="SMART" id="SM00207">
    <property type="entry name" value="TNF"/>
    <property type="match status" value="1"/>
</dbReference>
<keyword evidence="12" id="KW-0735">Signal-anchor</keyword>
<comment type="function">
    <text evidence="15">Cytokine that binds to TNFRSF10A/TRAILR1, TNFRSF10B/TRAILR2, TNFRSF10C/TRAILR3, TNFRSF10D/TRAILR4 and possibly also to TNFRSF11B/OPG. Induces apoptosis. Its activity may be modulated by binding to the decoy receptors TNFRSF10C/TRAILR3, TNFRSF10D/TRAILR4 and TNFRSF11B/OPG that cannot induce apoptosis.</text>
</comment>
<comment type="subunit">
    <text evidence="16">Homotrimer. One TNFSF10 homotrimer interacts with three TNFSF10A mononers. One TNFSF10 homotrimer interacts with three TNFSF10B mononers.</text>
</comment>
<evidence type="ECO:0000256" key="2">
    <source>
        <dbReference type="ARBA" id="ARBA00004613"/>
    </source>
</evidence>
<dbReference type="Gene3D" id="2.60.120.40">
    <property type="match status" value="1"/>
</dbReference>
<reference evidence="21" key="2">
    <citation type="submission" date="2025-08" db="UniProtKB">
        <authorList>
            <consortium name="Ensembl"/>
        </authorList>
    </citation>
    <scope>IDENTIFICATION</scope>
</reference>
<organism evidence="21 22">
    <name type="scientific">Scophthalmus maximus</name>
    <name type="common">Turbot</name>
    <name type="synonym">Psetta maxima</name>
    <dbReference type="NCBI Taxonomy" id="52904"/>
    <lineage>
        <taxon>Eukaryota</taxon>
        <taxon>Metazoa</taxon>
        <taxon>Chordata</taxon>
        <taxon>Craniata</taxon>
        <taxon>Vertebrata</taxon>
        <taxon>Euteleostomi</taxon>
        <taxon>Actinopterygii</taxon>
        <taxon>Neopterygii</taxon>
        <taxon>Teleostei</taxon>
        <taxon>Neoteleostei</taxon>
        <taxon>Acanthomorphata</taxon>
        <taxon>Carangaria</taxon>
        <taxon>Pleuronectiformes</taxon>
        <taxon>Pleuronectoidei</taxon>
        <taxon>Scophthalmidae</taxon>
        <taxon>Scophthalmus</taxon>
    </lineage>
</organism>
<evidence type="ECO:0000256" key="11">
    <source>
        <dbReference type="ARBA" id="ARBA00022833"/>
    </source>
</evidence>
<dbReference type="GO" id="GO:0006915">
    <property type="term" value="P:apoptotic process"/>
    <property type="evidence" value="ECO:0007669"/>
    <property type="project" value="UniProtKB-KW"/>
</dbReference>
<evidence type="ECO:0000256" key="17">
    <source>
        <dbReference type="ARBA" id="ARBA00074586"/>
    </source>
</evidence>
<dbReference type="GO" id="GO:0005164">
    <property type="term" value="F:tumor necrosis factor receptor binding"/>
    <property type="evidence" value="ECO:0007669"/>
    <property type="project" value="InterPro"/>
</dbReference>
<dbReference type="OMA" id="TMQDSFS"/>
<evidence type="ECO:0000256" key="9">
    <source>
        <dbReference type="ARBA" id="ARBA00022703"/>
    </source>
</evidence>
<protein>
    <recommendedName>
        <fullName evidence="17">Tumor necrosis factor ligand superfamily member 10</fullName>
    </recommendedName>
    <alternativeName>
        <fullName evidence="18">TNF-related apoptosis-inducing ligand</fullName>
    </alternativeName>
</protein>
<dbReference type="InterPro" id="IPR006052">
    <property type="entry name" value="TNF_dom"/>
</dbReference>
<dbReference type="PIRSF" id="PIRSF038013">
    <property type="entry name" value="TNF10_TNF11"/>
    <property type="match status" value="1"/>
</dbReference>
<evidence type="ECO:0000259" key="20">
    <source>
        <dbReference type="PROSITE" id="PS50049"/>
    </source>
</evidence>
<dbReference type="GO" id="GO:0046872">
    <property type="term" value="F:metal ion binding"/>
    <property type="evidence" value="ECO:0007669"/>
    <property type="project" value="UniProtKB-KW"/>
</dbReference>
<evidence type="ECO:0000313" key="21">
    <source>
        <dbReference type="Ensembl" id="ENSSMAP00000025289.1"/>
    </source>
</evidence>
<dbReference type="GO" id="GO:2001238">
    <property type="term" value="P:positive regulation of extrinsic apoptotic signaling pathway"/>
    <property type="evidence" value="ECO:0007669"/>
    <property type="project" value="UniProtKB-ARBA"/>
</dbReference>
<evidence type="ECO:0000256" key="12">
    <source>
        <dbReference type="ARBA" id="ARBA00022968"/>
    </source>
</evidence>
<evidence type="ECO:0000256" key="18">
    <source>
        <dbReference type="ARBA" id="ARBA00083215"/>
    </source>
</evidence>
<keyword evidence="10 19" id="KW-0479">Metal-binding</keyword>
<dbReference type="FunFam" id="2.60.120.40:FF:000014">
    <property type="entry name" value="Tumor necrosis factor ligand superfamily member"/>
    <property type="match status" value="1"/>
</dbReference>
<evidence type="ECO:0000256" key="7">
    <source>
        <dbReference type="ARBA" id="ARBA00022553"/>
    </source>
</evidence>
<evidence type="ECO:0000256" key="14">
    <source>
        <dbReference type="ARBA" id="ARBA00023136"/>
    </source>
</evidence>
<evidence type="ECO:0000256" key="15">
    <source>
        <dbReference type="ARBA" id="ARBA00055277"/>
    </source>
</evidence>
<keyword evidence="9" id="KW-0053">Apoptosis</keyword>
<keyword evidence="11 19" id="KW-0862">Zinc</keyword>
<reference evidence="21" key="1">
    <citation type="submission" date="2023-05" db="EMBL/GenBank/DDBJ databases">
        <title>High-quality long-read genome of Scophthalmus maximus.</title>
        <authorList>
            <person name="Lien S."/>
            <person name="Martinez P."/>
        </authorList>
    </citation>
    <scope>NUCLEOTIDE SEQUENCE [LARGE SCALE GENOMIC DNA]</scope>
</reference>
<dbReference type="Proteomes" id="UP000694558">
    <property type="component" value="Chromosome 17"/>
</dbReference>
<evidence type="ECO:0000256" key="16">
    <source>
        <dbReference type="ARBA" id="ARBA00063957"/>
    </source>
</evidence>
<name>A0A8D3AXU8_SCOMX</name>
<dbReference type="InterPro" id="IPR021184">
    <property type="entry name" value="TNF_CS"/>
</dbReference>
<comment type="subcellular location">
    <subcellularLocation>
        <location evidence="1">Cell membrane</location>
        <topology evidence="1">Single-pass type II membrane protein</topology>
    </subcellularLocation>
    <subcellularLocation>
        <location evidence="2">Secreted</location>
    </subcellularLocation>
</comment>
<evidence type="ECO:0000256" key="3">
    <source>
        <dbReference type="ARBA" id="ARBA00008670"/>
    </source>
</evidence>
<evidence type="ECO:0000256" key="1">
    <source>
        <dbReference type="ARBA" id="ARBA00004401"/>
    </source>
</evidence>
<keyword evidence="13" id="KW-1133">Transmembrane helix</keyword>
<keyword evidence="6" id="KW-0964">Secreted</keyword>
<keyword evidence="4" id="KW-1003">Cell membrane</keyword>
<evidence type="ECO:0000256" key="4">
    <source>
        <dbReference type="ARBA" id="ARBA00022475"/>
    </source>
</evidence>
<comment type="similarity">
    <text evidence="3">Belongs to the tumor necrosis factor family.</text>
</comment>
<sequence length="280" mass="30809">MAISISLQCLGLVILAAILLQTITVAISFIYFNKVLNTMKESFSRSSVSCLINANLHSGLEESTAEDRKRSPCSQVTQQLHYHIEKVLTHVMLTGVRPALSPGVPLPKVAAHVTGVVSPTDSPVEEGSRSSRGYLGQRIRAWEGQRGLSFLQNMELRGGELLVPTAGLYYIYAQTYFRLPSTEESEGEAKEETGLTREEEGAELVQYIYRKMSSYTGPILLMKSFRSACWPRGQEPGLFSLHQAGTAYLQPADRLFITVSNASAMEMDGRASYFGAFLVG</sequence>
<evidence type="ECO:0000256" key="10">
    <source>
        <dbReference type="ARBA" id="ARBA00022723"/>
    </source>
</evidence>
<dbReference type="InterPro" id="IPR017355">
    <property type="entry name" value="TNF_ligand_10/11"/>
</dbReference>
<keyword evidence="7" id="KW-0597">Phosphoprotein</keyword>
<dbReference type="GO" id="GO:0005125">
    <property type="term" value="F:cytokine activity"/>
    <property type="evidence" value="ECO:0007669"/>
    <property type="project" value="UniProtKB-KW"/>
</dbReference>
<dbReference type="CDD" id="cd00184">
    <property type="entry name" value="TNF"/>
    <property type="match status" value="1"/>
</dbReference>
<feature type="binding site" evidence="19">
    <location>
        <position position="229"/>
    </location>
    <ligand>
        <name>Zn(2+)</name>
        <dbReference type="ChEBI" id="CHEBI:29105"/>
        <note>ligand shared between all trimeric partners</note>
    </ligand>
</feature>
<evidence type="ECO:0000256" key="13">
    <source>
        <dbReference type="ARBA" id="ARBA00022989"/>
    </source>
</evidence>
<feature type="domain" description="THD" evidence="20">
    <location>
        <begin position="109"/>
        <end position="279"/>
    </location>
</feature>
<dbReference type="Pfam" id="PF00229">
    <property type="entry name" value="TNF"/>
    <property type="match status" value="1"/>
</dbReference>
<proteinExistence type="inferred from homology"/>
<dbReference type="GO" id="GO:0005615">
    <property type="term" value="C:extracellular space"/>
    <property type="evidence" value="ECO:0007669"/>
    <property type="project" value="UniProtKB-KW"/>
</dbReference>
<dbReference type="PROSITE" id="PS50049">
    <property type="entry name" value="THD_2"/>
    <property type="match status" value="1"/>
</dbReference>
<evidence type="ECO:0000256" key="6">
    <source>
        <dbReference type="ARBA" id="ARBA00022525"/>
    </source>
</evidence>
<dbReference type="SUPFAM" id="SSF49842">
    <property type="entry name" value="TNF-like"/>
    <property type="match status" value="1"/>
</dbReference>
<keyword evidence="14" id="KW-0472">Membrane</keyword>
<keyword evidence="8" id="KW-0812">Transmembrane</keyword>
<dbReference type="AlphaFoldDB" id="A0A8D3AXU8"/>
<evidence type="ECO:0000256" key="8">
    <source>
        <dbReference type="ARBA" id="ARBA00022692"/>
    </source>
</evidence>
<accession>A0A8D3AXU8</accession>
<dbReference type="Ensembl" id="ENSSMAT00000025591.2">
    <property type="protein sequence ID" value="ENSSMAP00000025289.1"/>
    <property type="gene ID" value="ENSSMAG00000015464.2"/>
</dbReference>
<dbReference type="PROSITE" id="PS00251">
    <property type="entry name" value="THD_1"/>
    <property type="match status" value="1"/>
</dbReference>
<evidence type="ECO:0000256" key="19">
    <source>
        <dbReference type="PIRSR" id="PIRSR038013-50"/>
    </source>
</evidence>